<dbReference type="AlphaFoldDB" id="A0A2Z7AAT9"/>
<keyword evidence="2" id="KW-1185">Reference proteome</keyword>
<name>A0A2Z7AAT9_9LAMI</name>
<reference evidence="1 2" key="1">
    <citation type="journal article" date="2015" name="Proc. Natl. Acad. Sci. U.S.A.">
        <title>The resurrection genome of Boea hygrometrica: A blueprint for survival of dehydration.</title>
        <authorList>
            <person name="Xiao L."/>
            <person name="Yang G."/>
            <person name="Zhang L."/>
            <person name="Yang X."/>
            <person name="Zhao S."/>
            <person name="Ji Z."/>
            <person name="Zhou Q."/>
            <person name="Hu M."/>
            <person name="Wang Y."/>
            <person name="Chen M."/>
            <person name="Xu Y."/>
            <person name="Jin H."/>
            <person name="Xiao X."/>
            <person name="Hu G."/>
            <person name="Bao F."/>
            <person name="Hu Y."/>
            <person name="Wan P."/>
            <person name="Li L."/>
            <person name="Deng X."/>
            <person name="Kuang T."/>
            <person name="Xiang C."/>
            <person name="Zhu J.K."/>
            <person name="Oliver M.J."/>
            <person name="He Y."/>
        </authorList>
    </citation>
    <scope>NUCLEOTIDE SEQUENCE [LARGE SCALE GENOMIC DNA]</scope>
    <source>
        <strain evidence="2">cv. XS01</strain>
    </source>
</reference>
<evidence type="ECO:0000313" key="2">
    <source>
        <dbReference type="Proteomes" id="UP000250235"/>
    </source>
</evidence>
<proteinExistence type="predicted"/>
<protein>
    <submittedName>
        <fullName evidence="1">Uncharacterized protein</fullName>
    </submittedName>
</protein>
<gene>
    <name evidence="1" type="ORF">F511_35587</name>
</gene>
<accession>A0A2Z7AAT9</accession>
<sequence length="182" mass="20386">MHCSSADASFLVNILLAEPLGSLAFKMVRVQQLENEQQKQSTVINEELIAVSTAESSSAFVEAFSQSRWPKYHCTSIDRHRRTRRSHDKHQCARWTHAGRARGRALAAKIASLSDALAPLLADRMAPRHARCRASSPARRRKIGALVGGWAMRFGVPLRVMADRLAQVDARHGRPLQAKWRD</sequence>
<evidence type="ECO:0000313" key="1">
    <source>
        <dbReference type="EMBL" id="KZV18820.1"/>
    </source>
</evidence>
<dbReference type="Proteomes" id="UP000250235">
    <property type="component" value="Unassembled WGS sequence"/>
</dbReference>
<dbReference type="EMBL" id="KV017193">
    <property type="protein sequence ID" value="KZV18820.1"/>
    <property type="molecule type" value="Genomic_DNA"/>
</dbReference>
<organism evidence="1 2">
    <name type="scientific">Dorcoceras hygrometricum</name>
    <dbReference type="NCBI Taxonomy" id="472368"/>
    <lineage>
        <taxon>Eukaryota</taxon>
        <taxon>Viridiplantae</taxon>
        <taxon>Streptophyta</taxon>
        <taxon>Embryophyta</taxon>
        <taxon>Tracheophyta</taxon>
        <taxon>Spermatophyta</taxon>
        <taxon>Magnoliopsida</taxon>
        <taxon>eudicotyledons</taxon>
        <taxon>Gunneridae</taxon>
        <taxon>Pentapetalae</taxon>
        <taxon>asterids</taxon>
        <taxon>lamiids</taxon>
        <taxon>Lamiales</taxon>
        <taxon>Gesneriaceae</taxon>
        <taxon>Didymocarpoideae</taxon>
        <taxon>Trichosporeae</taxon>
        <taxon>Loxocarpinae</taxon>
        <taxon>Dorcoceras</taxon>
    </lineage>
</organism>